<proteinExistence type="inferred from homology"/>
<dbReference type="SUPFAM" id="SSF51445">
    <property type="entry name" value="(Trans)glycosidases"/>
    <property type="match status" value="1"/>
</dbReference>
<dbReference type="Gene3D" id="3.20.20.80">
    <property type="entry name" value="Glycosidases"/>
    <property type="match status" value="1"/>
</dbReference>
<keyword evidence="2 4" id="KW-0378">Hydrolase</keyword>
<dbReference type="GO" id="GO:0016998">
    <property type="term" value="P:cell wall macromolecule catabolic process"/>
    <property type="evidence" value="ECO:0007669"/>
    <property type="project" value="InterPro"/>
</dbReference>
<dbReference type="GO" id="GO:0009253">
    <property type="term" value="P:peptidoglycan catabolic process"/>
    <property type="evidence" value="ECO:0007669"/>
    <property type="project" value="InterPro"/>
</dbReference>
<dbReference type="GO" id="GO:0016052">
    <property type="term" value="P:carbohydrate catabolic process"/>
    <property type="evidence" value="ECO:0007669"/>
    <property type="project" value="TreeGrafter"/>
</dbReference>
<comment type="catalytic activity">
    <reaction evidence="4">
        <text>Hydrolysis of (1-&gt;4)-beta-linkages between N-acetylmuramic acid and N-acetyl-D-glucosamine residues in a peptidoglycan and between N-acetyl-D-glucosamine residues in chitodextrins.</text>
        <dbReference type="EC" id="3.2.1.17"/>
    </reaction>
</comment>
<evidence type="ECO:0000256" key="2">
    <source>
        <dbReference type="ARBA" id="ARBA00022801"/>
    </source>
</evidence>
<dbReference type="AlphaFoldDB" id="A0A3M4PZ56"/>
<name>A0A3M4PZ56_9PSED</name>
<reference evidence="5 6" key="1">
    <citation type="submission" date="2018-08" db="EMBL/GenBank/DDBJ databases">
        <title>Recombination of ecologically and evolutionarily significant loci maintains genetic cohesion in the Pseudomonas syringae species complex.</title>
        <authorList>
            <person name="Dillon M."/>
            <person name="Thakur S."/>
            <person name="Almeida R.N.D."/>
            <person name="Weir B.S."/>
            <person name="Guttman D.S."/>
        </authorList>
    </citation>
    <scope>NUCLEOTIDE SEQUENCE [LARGE SCALE GENOMIC DNA]</scope>
    <source>
        <strain evidence="5 6">ICMP 11288</strain>
    </source>
</reference>
<comment type="similarity">
    <text evidence="1 4">Belongs to the glycosyl hydrolase 25 family.</text>
</comment>
<dbReference type="InterPro" id="IPR018077">
    <property type="entry name" value="Glyco_hydro_fam25_subgr"/>
</dbReference>
<dbReference type="GO" id="GO:0003796">
    <property type="term" value="F:lysozyme activity"/>
    <property type="evidence" value="ECO:0007669"/>
    <property type="project" value="UniProtKB-EC"/>
</dbReference>
<organism evidence="5 6">
    <name type="scientific">Pseudomonas salomonii</name>
    <dbReference type="NCBI Taxonomy" id="191391"/>
    <lineage>
        <taxon>Bacteria</taxon>
        <taxon>Pseudomonadati</taxon>
        <taxon>Pseudomonadota</taxon>
        <taxon>Gammaproteobacteria</taxon>
        <taxon>Pseudomonadales</taxon>
        <taxon>Pseudomonadaceae</taxon>
        <taxon>Pseudomonas</taxon>
    </lineage>
</organism>
<gene>
    <name evidence="5" type="ORF">ALP97_02074</name>
</gene>
<dbReference type="InterPro" id="IPR002053">
    <property type="entry name" value="Glyco_hydro_25"/>
</dbReference>
<dbReference type="Proteomes" id="UP000277179">
    <property type="component" value="Unassembled WGS sequence"/>
</dbReference>
<evidence type="ECO:0000256" key="4">
    <source>
        <dbReference type="RuleBase" id="RU361176"/>
    </source>
</evidence>
<comment type="caution">
    <text evidence="5">The sequence shown here is derived from an EMBL/GenBank/DDBJ whole genome shotgun (WGS) entry which is preliminary data.</text>
</comment>
<dbReference type="InterPro" id="IPR008270">
    <property type="entry name" value="Glyco_hydro_25_AS"/>
</dbReference>
<evidence type="ECO:0000313" key="5">
    <source>
        <dbReference type="EMBL" id="RMQ83448.1"/>
    </source>
</evidence>
<dbReference type="EMBL" id="RBRL01000388">
    <property type="protein sequence ID" value="RMQ83448.1"/>
    <property type="molecule type" value="Genomic_DNA"/>
</dbReference>
<dbReference type="CDD" id="cd00599">
    <property type="entry name" value="GH25_muramidase"/>
    <property type="match status" value="1"/>
</dbReference>
<sequence>MEKLMSCEQQTPTAHARGIDVSRWQGEIDWRRVASAGVTHAIVKMTEGGTYTDPRFATNFAGMLAHGLTAGVYHYFRALSSTPGEQLGNIRQRLCEANFEVGKHILAIDVETSRNEEASPDQMADALHELVTLLSTQVLDGAHPYIYTSPSIWADRVAWRKYDFSPCPLWIAHWDAKQPTVPETWRSHGKSWHWWQHSSKGQVDGIQVAVDLDWIKR</sequence>
<evidence type="ECO:0000256" key="1">
    <source>
        <dbReference type="ARBA" id="ARBA00010646"/>
    </source>
</evidence>
<dbReference type="PANTHER" id="PTHR34135:SF2">
    <property type="entry name" value="LYSOZYME"/>
    <property type="match status" value="1"/>
</dbReference>
<dbReference type="SMART" id="SM00641">
    <property type="entry name" value="Glyco_25"/>
    <property type="match status" value="1"/>
</dbReference>
<protein>
    <recommendedName>
        <fullName evidence="4">Lysozyme</fullName>
        <ecNumber evidence="4">3.2.1.17</ecNumber>
    </recommendedName>
</protein>
<dbReference type="PROSITE" id="PS51904">
    <property type="entry name" value="GLYCOSYL_HYDROL_F25_2"/>
    <property type="match status" value="1"/>
</dbReference>
<accession>A0A3M4PZ56</accession>
<dbReference type="EC" id="3.2.1.17" evidence="4"/>
<evidence type="ECO:0000256" key="3">
    <source>
        <dbReference type="ARBA" id="ARBA00023295"/>
    </source>
</evidence>
<evidence type="ECO:0000313" key="6">
    <source>
        <dbReference type="Proteomes" id="UP000277179"/>
    </source>
</evidence>
<keyword evidence="3 4" id="KW-0326">Glycosidase</keyword>
<dbReference type="PROSITE" id="PS00953">
    <property type="entry name" value="GLYCOSYL_HYDROL_F25_1"/>
    <property type="match status" value="1"/>
</dbReference>
<dbReference type="PANTHER" id="PTHR34135">
    <property type="entry name" value="LYSOZYME"/>
    <property type="match status" value="1"/>
</dbReference>
<dbReference type="Pfam" id="PF01183">
    <property type="entry name" value="Glyco_hydro_25"/>
    <property type="match status" value="1"/>
</dbReference>
<dbReference type="InterPro" id="IPR017853">
    <property type="entry name" value="GH"/>
</dbReference>